<keyword evidence="4" id="KW-0378">Hydrolase</keyword>
<dbReference type="InterPro" id="IPR041122">
    <property type="entry name" value="RecJ_OB"/>
</dbReference>
<dbReference type="Pfam" id="PF01368">
    <property type="entry name" value="DHH"/>
    <property type="match status" value="1"/>
</dbReference>
<dbReference type="GO" id="GO:0003676">
    <property type="term" value="F:nucleic acid binding"/>
    <property type="evidence" value="ECO:0007669"/>
    <property type="project" value="InterPro"/>
</dbReference>
<dbReference type="Pfam" id="PF17768">
    <property type="entry name" value="RecJ_OB"/>
    <property type="match status" value="1"/>
</dbReference>
<dbReference type="InterPro" id="IPR038763">
    <property type="entry name" value="DHH_sf"/>
</dbReference>
<comment type="caution">
    <text evidence="10">The sequence shown here is derived from an EMBL/GenBank/DDBJ whole genome shotgun (WGS) entry which is preliminary data.</text>
</comment>
<name>A0A844CV39_9RHOB</name>
<feature type="domain" description="RecJ OB" evidence="9">
    <location>
        <begin position="469"/>
        <end position="577"/>
    </location>
</feature>
<dbReference type="PANTHER" id="PTHR30255">
    <property type="entry name" value="SINGLE-STRANDED-DNA-SPECIFIC EXONUCLEASE RECJ"/>
    <property type="match status" value="1"/>
</dbReference>
<evidence type="ECO:0000259" key="7">
    <source>
        <dbReference type="Pfam" id="PF01368"/>
    </source>
</evidence>
<evidence type="ECO:0000256" key="3">
    <source>
        <dbReference type="ARBA" id="ARBA00022722"/>
    </source>
</evidence>
<evidence type="ECO:0000256" key="5">
    <source>
        <dbReference type="ARBA" id="ARBA00022839"/>
    </source>
</evidence>
<dbReference type="Gene3D" id="3.90.1640.30">
    <property type="match status" value="1"/>
</dbReference>
<organism evidence="10 11">
    <name type="scientific">Roseovarius bejariae</name>
    <dbReference type="NCBI Taxonomy" id="2576383"/>
    <lineage>
        <taxon>Bacteria</taxon>
        <taxon>Pseudomonadati</taxon>
        <taxon>Pseudomonadota</taxon>
        <taxon>Alphaproteobacteria</taxon>
        <taxon>Rhodobacterales</taxon>
        <taxon>Roseobacteraceae</taxon>
        <taxon>Roseovarius</taxon>
    </lineage>
</organism>
<evidence type="ECO:0000256" key="2">
    <source>
        <dbReference type="ARBA" id="ARBA00019841"/>
    </source>
</evidence>
<feature type="coiled-coil region" evidence="6">
    <location>
        <begin position="322"/>
        <end position="349"/>
    </location>
</feature>
<dbReference type="GO" id="GO:0006310">
    <property type="term" value="P:DNA recombination"/>
    <property type="evidence" value="ECO:0007669"/>
    <property type="project" value="InterPro"/>
</dbReference>
<reference evidence="10 11" key="1">
    <citation type="submission" date="2019-05" db="EMBL/GenBank/DDBJ databases">
        <title>Roseovarius bejariae sp. nov., a moderately halophylic bacterium isolated from a saline soil in Rambla Salada (Murcia).</title>
        <authorList>
            <person name="Castro D.J."/>
            <person name="Gomez-Altuve A."/>
            <person name="Reina J.C."/>
            <person name="Rodriguez M."/>
            <person name="Sampedro I."/>
            <person name="Llamas I."/>
            <person name="Martinez-Checa F."/>
        </authorList>
    </citation>
    <scope>NUCLEOTIDE SEQUENCE [LARGE SCALE GENOMIC DNA]</scope>
    <source>
        <strain evidence="10 11">A21</strain>
    </source>
</reference>
<dbReference type="RefSeq" id="WP_343031951.1">
    <property type="nucleotide sequence ID" value="NZ_SZWE01000001.1"/>
</dbReference>
<accession>A0A844CV39</accession>
<dbReference type="NCBIfam" id="TIGR00644">
    <property type="entry name" value="recJ"/>
    <property type="match status" value="1"/>
</dbReference>
<keyword evidence="3" id="KW-0540">Nuclease</keyword>
<feature type="domain" description="DDH" evidence="7">
    <location>
        <begin position="93"/>
        <end position="242"/>
    </location>
</feature>
<evidence type="ECO:0000259" key="9">
    <source>
        <dbReference type="Pfam" id="PF17768"/>
    </source>
</evidence>
<dbReference type="InterPro" id="IPR003156">
    <property type="entry name" value="DHHA1_dom"/>
</dbReference>
<keyword evidence="6" id="KW-0175">Coiled coil</keyword>
<evidence type="ECO:0000256" key="1">
    <source>
        <dbReference type="ARBA" id="ARBA00005915"/>
    </source>
</evidence>
<feature type="domain" description="DHHA1" evidence="8">
    <location>
        <begin position="362"/>
        <end position="454"/>
    </location>
</feature>
<dbReference type="Proteomes" id="UP000564704">
    <property type="component" value="Unassembled WGS sequence"/>
</dbReference>
<dbReference type="GO" id="GO:0008409">
    <property type="term" value="F:5'-3' exonuclease activity"/>
    <property type="evidence" value="ECO:0007669"/>
    <property type="project" value="InterPro"/>
</dbReference>
<sequence length="582" mass="61257">MAEGFLGITHSLTGRHWIGPSLEVERQAEAMAQATALPRPLCQTLARLGVATEDTQSYLAPQLRDLLPDPRSLKDMDPAATRFLQAVERREAIAIFADYDVDGGTSAALLIDWLRQMGQQATLYIPDRIDEGYGPNEPAMADLAAKHDLIICVDCGTLSHDAIAAAKGADVLVLDHHLGGETLPPAVAVVNPNRQDEPGDLAHLCAAAVVFLMLVEAGRQLREAGKRGPDLMAMLDLVALATVADVAPLKGVNRAFVRQGLRVMARRDRPGLVALSDISRLDTAPAAYHLGFVLGPRVNAGGRVGRADLGARLLASDNLAEAKSMAERLDQLNTERREIEGLVRAAALEQAEERGLDAPLVWAAGEGWHPGVVGIVASRLKEATNRPAIVIGFDGDEGKGSGRSVSGVDLGASIQRLAAEGLLIKGGGHKMAAGLTVARDKLDAAMARLSDLLAKQGAGTAGPADLRLDGVLMPGAATVELVEQIEAAGPFGAGAPGPRYAFPDMAIQFAKRVGDSHLKLRFGDGLGASMEAIVFGAYDGPLGPRLENHGGARFHLAGRLDINTWGGRQSVQLRLEDAAEAG</sequence>
<dbReference type="InterPro" id="IPR004610">
    <property type="entry name" value="RecJ"/>
</dbReference>
<protein>
    <recommendedName>
        <fullName evidence="2">Single-stranded-DNA-specific exonuclease RecJ</fullName>
    </recommendedName>
</protein>
<dbReference type="Pfam" id="PF02272">
    <property type="entry name" value="DHHA1"/>
    <property type="match status" value="1"/>
</dbReference>
<dbReference type="Gene3D" id="3.10.310.30">
    <property type="match status" value="1"/>
</dbReference>
<gene>
    <name evidence="10" type="primary">recJ</name>
    <name evidence="10" type="ORF">FDP25_03800</name>
</gene>
<evidence type="ECO:0000259" key="8">
    <source>
        <dbReference type="Pfam" id="PF02272"/>
    </source>
</evidence>
<dbReference type="InterPro" id="IPR051673">
    <property type="entry name" value="SSDNA_exonuclease_RecJ"/>
</dbReference>
<dbReference type="AlphaFoldDB" id="A0A844CV39"/>
<dbReference type="GO" id="GO:0006281">
    <property type="term" value="P:DNA repair"/>
    <property type="evidence" value="ECO:0007669"/>
    <property type="project" value="InterPro"/>
</dbReference>
<dbReference type="InterPro" id="IPR001667">
    <property type="entry name" value="DDH_dom"/>
</dbReference>
<dbReference type="EMBL" id="SZWE01000001">
    <property type="protein sequence ID" value="MRU14550.1"/>
    <property type="molecule type" value="Genomic_DNA"/>
</dbReference>
<evidence type="ECO:0000256" key="6">
    <source>
        <dbReference type="SAM" id="Coils"/>
    </source>
</evidence>
<comment type="similarity">
    <text evidence="1">Belongs to the RecJ family.</text>
</comment>
<dbReference type="PANTHER" id="PTHR30255:SF2">
    <property type="entry name" value="SINGLE-STRANDED-DNA-SPECIFIC EXONUCLEASE RECJ"/>
    <property type="match status" value="1"/>
</dbReference>
<proteinExistence type="inferred from homology"/>
<evidence type="ECO:0000256" key="4">
    <source>
        <dbReference type="ARBA" id="ARBA00022801"/>
    </source>
</evidence>
<dbReference type="SUPFAM" id="SSF64182">
    <property type="entry name" value="DHH phosphoesterases"/>
    <property type="match status" value="1"/>
</dbReference>
<keyword evidence="5 10" id="KW-0269">Exonuclease</keyword>
<evidence type="ECO:0000313" key="11">
    <source>
        <dbReference type="Proteomes" id="UP000564704"/>
    </source>
</evidence>
<keyword evidence="11" id="KW-1185">Reference proteome</keyword>
<evidence type="ECO:0000313" key="10">
    <source>
        <dbReference type="EMBL" id="MRU14550.1"/>
    </source>
</evidence>